<evidence type="ECO:0000256" key="3">
    <source>
        <dbReference type="ARBA" id="ARBA00022827"/>
    </source>
</evidence>
<evidence type="ECO:0000259" key="7">
    <source>
        <dbReference type="Pfam" id="PF14759"/>
    </source>
</evidence>
<keyword evidence="4" id="KW-0560">Oxidoreductase</keyword>
<keyword evidence="3" id="KW-0274">FAD</keyword>
<gene>
    <name evidence="8" type="ORF">GCM10022204_00830</name>
</gene>
<evidence type="ECO:0000256" key="4">
    <source>
        <dbReference type="ARBA" id="ARBA00023002"/>
    </source>
</evidence>
<keyword evidence="2" id="KW-0285">Flavoprotein</keyword>
<dbReference type="InterPro" id="IPR016156">
    <property type="entry name" value="FAD/NAD-linked_Rdtase_dimer_sf"/>
</dbReference>
<dbReference type="PANTHER" id="PTHR43557">
    <property type="entry name" value="APOPTOSIS-INDUCING FACTOR 1"/>
    <property type="match status" value="1"/>
</dbReference>
<evidence type="ECO:0000256" key="5">
    <source>
        <dbReference type="SAM" id="SignalP"/>
    </source>
</evidence>
<evidence type="ECO:0000313" key="8">
    <source>
        <dbReference type="EMBL" id="GAA3689902.1"/>
    </source>
</evidence>
<feature type="domain" description="Reductase C-terminal" evidence="7">
    <location>
        <begin position="321"/>
        <end position="387"/>
    </location>
</feature>
<evidence type="ECO:0000259" key="6">
    <source>
        <dbReference type="Pfam" id="PF07992"/>
    </source>
</evidence>
<evidence type="ECO:0000256" key="1">
    <source>
        <dbReference type="ARBA" id="ARBA00001974"/>
    </source>
</evidence>
<sequence>MRSSLLVVGAGLAGLGAARAARQAGFTGSVTVVGAETHRPYDRPPLSKDYLLGTVGVGDIGLEGSTEDLQVDWRLGSVATAFEAGRRRLSLADGSTLDADAVVLATGSTARQLPGVAGPNVATLRTLDDADRLRSLLRPGVAVAIVGAGLIGSELASAALTLGCRVTLLSNETNPLGRLYGDELGQVFLDWHREHGAEFVHCTSVTGIGGSDGVRELVVGTAAGERRVRADVVVVSVGGAPDVDWLAGSGLTVVDGVVCDERGLTSAAGVGAVGDCASWWDPRLGRHHRAQHWTDALERPAIVVSALLGVPLGRARPYLPYFWSDQYGRRIQLAGYPTLADRIEVDGDVADPAAGFVAHYRRDGESVAILSVGRPREFTRARKQLTAELGHLPVELIRAP</sequence>
<dbReference type="Pfam" id="PF07992">
    <property type="entry name" value="Pyr_redox_2"/>
    <property type="match status" value="1"/>
</dbReference>
<dbReference type="SUPFAM" id="SSF51905">
    <property type="entry name" value="FAD/NAD(P)-binding domain"/>
    <property type="match status" value="2"/>
</dbReference>
<keyword evidence="9" id="KW-1185">Reference proteome</keyword>
<dbReference type="InterPro" id="IPR036188">
    <property type="entry name" value="FAD/NAD-bd_sf"/>
</dbReference>
<comment type="caution">
    <text evidence="8">The sequence shown here is derived from an EMBL/GenBank/DDBJ whole genome shotgun (WGS) entry which is preliminary data.</text>
</comment>
<organism evidence="8 9">
    <name type="scientific">Microlunatus aurantiacus</name>
    <dbReference type="NCBI Taxonomy" id="446786"/>
    <lineage>
        <taxon>Bacteria</taxon>
        <taxon>Bacillati</taxon>
        <taxon>Actinomycetota</taxon>
        <taxon>Actinomycetes</taxon>
        <taxon>Propionibacteriales</taxon>
        <taxon>Propionibacteriaceae</taxon>
        <taxon>Microlunatus</taxon>
    </lineage>
</organism>
<reference evidence="9" key="1">
    <citation type="journal article" date="2019" name="Int. J. Syst. Evol. Microbiol.">
        <title>The Global Catalogue of Microorganisms (GCM) 10K type strain sequencing project: providing services to taxonomists for standard genome sequencing and annotation.</title>
        <authorList>
            <consortium name="The Broad Institute Genomics Platform"/>
            <consortium name="The Broad Institute Genome Sequencing Center for Infectious Disease"/>
            <person name="Wu L."/>
            <person name="Ma J."/>
        </authorList>
    </citation>
    <scope>NUCLEOTIDE SEQUENCE [LARGE SCALE GENOMIC DNA]</scope>
    <source>
        <strain evidence="9">JCM 16548</strain>
    </source>
</reference>
<evidence type="ECO:0000256" key="2">
    <source>
        <dbReference type="ARBA" id="ARBA00022630"/>
    </source>
</evidence>
<dbReference type="RefSeq" id="WP_344811249.1">
    <property type="nucleotide sequence ID" value="NZ_BAAAYX010000002.1"/>
</dbReference>
<dbReference type="Proteomes" id="UP001500051">
    <property type="component" value="Unassembled WGS sequence"/>
</dbReference>
<feature type="domain" description="FAD/NAD(P)-binding" evidence="6">
    <location>
        <begin position="4"/>
        <end position="292"/>
    </location>
</feature>
<accession>A0ABP7CJ61</accession>
<dbReference type="EMBL" id="BAAAYX010000002">
    <property type="protein sequence ID" value="GAA3689902.1"/>
    <property type="molecule type" value="Genomic_DNA"/>
</dbReference>
<keyword evidence="5" id="KW-0732">Signal</keyword>
<feature type="signal peptide" evidence="5">
    <location>
        <begin position="1"/>
        <end position="20"/>
    </location>
</feature>
<dbReference type="PRINTS" id="PR00469">
    <property type="entry name" value="PNDRDTASEII"/>
</dbReference>
<dbReference type="InterPro" id="IPR023753">
    <property type="entry name" value="FAD/NAD-binding_dom"/>
</dbReference>
<dbReference type="Pfam" id="PF14759">
    <property type="entry name" value="Reductase_C"/>
    <property type="match status" value="1"/>
</dbReference>
<dbReference type="Gene3D" id="3.50.50.60">
    <property type="entry name" value="FAD/NAD(P)-binding domain"/>
    <property type="match status" value="2"/>
</dbReference>
<proteinExistence type="predicted"/>
<dbReference type="PRINTS" id="PR00368">
    <property type="entry name" value="FADPNR"/>
</dbReference>
<name>A0ABP7CJ61_9ACTN</name>
<protein>
    <submittedName>
        <fullName evidence="8">FAD-dependent oxidoreductase</fullName>
    </submittedName>
</protein>
<dbReference type="InterPro" id="IPR028202">
    <property type="entry name" value="Reductase_C"/>
</dbReference>
<feature type="chain" id="PRO_5045905007" evidence="5">
    <location>
        <begin position="21"/>
        <end position="400"/>
    </location>
</feature>
<dbReference type="Gene3D" id="3.30.390.30">
    <property type="match status" value="1"/>
</dbReference>
<dbReference type="PANTHER" id="PTHR43557:SF2">
    <property type="entry name" value="RIESKE DOMAIN-CONTAINING PROTEIN-RELATED"/>
    <property type="match status" value="1"/>
</dbReference>
<comment type="cofactor">
    <cofactor evidence="1">
        <name>FAD</name>
        <dbReference type="ChEBI" id="CHEBI:57692"/>
    </cofactor>
</comment>
<dbReference type="SUPFAM" id="SSF55424">
    <property type="entry name" value="FAD/NAD-linked reductases, dimerisation (C-terminal) domain"/>
    <property type="match status" value="1"/>
</dbReference>
<evidence type="ECO:0000313" key="9">
    <source>
        <dbReference type="Proteomes" id="UP001500051"/>
    </source>
</evidence>
<dbReference type="InterPro" id="IPR050446">
    <property type="entry name" value="FAD-oxidoreductase/Apoptosis"/>
</dbReference>